<evidence type="ECO:0000259" key="13">
    <source>
        <dbReference type="PROSITE" id="PS52012"/>
    </source>
</evidence>
<evidence type="ECO:0000256" key="11">
    <source>
        <dbReference type="SAM" id="Phobius"/>
    </source>
</evidence>
<dbReference type="GO" id="GO:0098552">
    <property type="term" value="C:side of membrane"/>
    <property type="evidence" value="ECO:0007669"/>
    <property type="project" value="UniProtKB-KW"/>
</dbReference>
<feature type="compositionally biased region" description="Polar residues" evidence="10">
    <location>
        <begin position="364"/>
        <end position="374"/>
    </location>
</feature>
<evidence type="ECO:0000313" key="14">
    <source>
        <dbReference type="EMBL" id="RVX75715.1"/>
    </source>
</evidence>
<evidence type="ECO:0000256" key="2">
    <source>
        <dbReference type="ARBA" id="ARBA00004613"/>
    </source>
</evidence>
<keyword evidence="8" id="KW-0449">Lipoprotein</keyword>
<dbReference type="Proteomes" id="UP000288859">
    <property type="component" value="Unassembled WGS sequence"/>
</dbReference>
<dbReference type="GO" id="GO:0005576">
    <property type="term" value="C:extracellular region"/>
    <property type="evidence" value="ECO:0007669"/>
    <property type="project" value="UniProtKB-SubCell"/>
</dbReference>
<keyword evidence="9" id="KW-0408">Iron</keyword>
<feature type="binding site" description="axial binding residue" evidence="9">
    <location>
        <position position="48"/>
    </location>
    <ligand>
        <name>heme</name>
        <dbReference type="ChEBI" id="CHEBI:30413"/>
    </ligand>
    <ligandPart>
        <name>Fe</name>
        <dbReference type="ChEBI" id="CHEBI:18248"/>
    </ligandPart>
</feature>
<feature type="transmembrane region" description="Helical" evidence="11">
    <location>
        <begin position="293"/>
        <end position="316"/>
    </location>
</feature>
<keyword evidence="5" id="KW-0325">Glycoprotein</keyword>
<protein>
    <recommendedName>
        <fullName evidence="13">CFEM domain-containing protein</fullName>
    </recommendedName>
</protein>
<dbReference type="SMART" id="SM00747">
    <property type="entry name" value="CFEM"/>
    <property type="match status" value="1"/>
</dbReference>
<dbReference type="VEuPathDB" id="FungiDB:PV10_01878"/>
<keyword evidence="11" id="KW-0812">Transmembrane</keyword>
<feature type="region of interest" description="Disordered" evidence="10">
    <location>
        <begin position="350"/>
        <end position="402"/>
    </location>
</feature>
<accession>A0A438NJ10</accession>
<comment type="caution">
    <text evidence="9">Lacks conserved residue(s) required for the propagation of feature annotation.</text>
</comment>
<evidence type="ECO:0000256" key="1">
    <source>
        <dbReference type="ARBA" id="ARBA00004589"/>
    </source>
</evidence>
<evidence type="ECO:0000256" key="5">
    <source>
        <dbReference type="ARBA" id="ARBA00022622"/>
    </source>
</evidence>
<dbReference type="PROSITE" id="PS52012">
    <property type="entry name" value="CFEM"/>
    <property type="match status" value="1"/>
</dbReference>
<evidence type="ECO:0000256" key="8">
    <source>
        <dbReference type="ARBA" id="ARBA00023288"/>
    </source>
</evidence>
<comment type="subcellular location">
    <subcellularLocation>
        <location evidence="1">Membrane</location>
        <topology evidence="1">Lipid-anchor</topology>
        <topology evidence="1">GPI-anchor</topology>
    </subcellularLocation>
    <subcellularLocation>
        <location evidence="2">Secreted</location>
    </subcellularLocation>
</comment>
<feature type="chain" id="PRO_5019535139" description="CFEM domain-containing protein" evidence="12">
    <location>
        <begin position="21"/>
        <end position="476"/>
    </location>
</feature>
<feature type="disulfide bond" evidence="9">
    <location>
        <begin position="44"/>
        <end position="51"/>
    </location>
</feature>
<evidence type="ECO:0000256" key="6">
    <source>
        <dbReference type="ARBA" id="ARBA00022729"/>
    </source>
</evidence>
<comment type="similarity">
    <text evidence="3">Belongs to the RBT5 family.</text>
</comment>
<dbReference type="OrthoDB" id="3065412at2759"/>
<name>A0A438NJ10_EXOME</name>
<proteinExistence type="inferred from homology"/>
<dbReference type="InterPro" id="IPR008427">
    <property type="entry name" value="Extracellular_membr_CFEM_dom"/>
</dbReference>
<evidence type="ECO:0000256" key="7">
    <source>
        <dbReference type="ARBA" id="ARBA00023157"/>
    </source>
</evidence>
<evidence type="ECO:0000313" key="15">
    <source>
        <dbReference type="Proteomes" id="UP000288859"/>
    </source>
</evidence>
<evidence type="ECO:0000256" key="4">
    <source>
        <dbReference type="ARBA" id="ARBA00022525"/>
    </source>
</evidence>
<gene>
    <name evidence="14" type="ORF">B0A52_00071</name>
</gene>
<keyword evidence="9" id="KW-0349">Heme</keyword>
<sequence>MISAFWTLFFSSSLFLLLEALLVQDLPACAQQCLGNSTSAQLNCPVIDIKCLCSTSAYVSAVSCCLYQHCDSDEQALAIQFNQQECEAVNETAPNFVGCSPAGLSSALSSASAEQAATRGSGSLAPFNPATSSTSVSGVLTITGDVVKDNAPTQTGRRTTASFEGRPLMTGSCVVPYFAIATNPGGAVIEYPAVGCSDGRKDCCPFDPGEDAVLTRCPQDHFTTAGGCCPIGYQVWYTAVGAQTPCYSDLVTKYLPVSSPSIPDLSLITDHVFAQRYDLALPRETDKGLSTGAIVGIAVGSTVGAILVAGLLLCYWRRRSSKTKAAKVQSTTFPPNEPALHQISRVPTTHELDSPATAPRSAGVASSNWPISTPTSPPAYEGEKSRPLSNKSPIPQELPGSTFIHEHHPAFTATGEAEMPGDAAPSTPPRTPTQSAIDSERRSPPLSALGASTPRTGAQSPGFISPLSSPKFPQHR</sequence>
<dbReference type="Pfam" id="PF05730">
    <property type="entry name" value="CFEM"/>
    <property type="match status" value="1"/>
</dbReference>
<keyword evidence="6 12" id="KW-0732">Signal</keyword>
<keyword evidence="5" id="KW-0336">GPI-anchor</keyword>
<evidence type="ECO:0000256" key="3">
    <source>
        <dbReference type="ARBA" id="ARBA00010031"/>
    </source>
</evidence>
<dbReference type="EMBL" id="NAJM01000001">
    <property type="protein sequence ID" value="RVX75715.1"/>
    <property type="molecule type" value="Genomic_DNA"/>
</dbReference>
<keyword evidence="7 9" id="KW-1015">Disulfide bond</keyword>
<comment type="caution">
    <text evidence="14">The sequence shown here is derived from an EMBL/GenBank/DDBJ whole genome shotgun (WGS) entry which is preliminary data.</text>
</comment>
<keyword evidence="11" id="KW-1133">Transmembrane helix</keyword>
<evidence type="ECO:0000256" key="10">
    <source>
        <dbReference type="SAM" id="MobiDB-lite"/>
    </source>
</evidence>
<dbReference type="GO" id="GO:0046872">
    <property type="term" value="F:metal ion binding"/>
    <property type="evidence" value="ECO:0007669"/>
    <property type="project" value="UniProtKB-UniRule"/>
</dbReference>
<keyword evidence="9" id="KW-0479">Metal-binding</keyword>
<feature type="signal peptide" evidence="12">
    <location>
        <begin position="1"/>
        <end position="20"/>
    </location>
</feature>
<feature type="domain" description="CFEM" evidence="13">
    <location>
        <begin position="1"/>
        <end position="113"/>
    </location>
</feature>
<feature type="disulfide bond" evidence="9">
    <location>
        <begin position="53"/>
        <end position="86"/>
    </location>
</feature>
<organism evidence="14 15">
    <name type="scientific">Exophiala mesophila</name>
    <name type="common">Black yeast-like fungus</name>
    <dbReference type="NCBI Taxonomy" id="212818"/>
    <lineage>
        <taxon>Eukaryota</taxon>
        <taxon>Fungi</taxon>
        <taxon>Dikarya</taxon>
        <taxon>Ascomycota</taxon>
        <taxon>Pezizomycotina</taxon>
        <taxon>Eurotiomycetes</taxon>
        <taxon>Chaetothyriomycetidae</taxon>
        <taxon>Chaetothyriales</taxon>
        <taxon>Herpotrichiellaceae</taxon>
        <taxon>Exophiala</taxon>
    </lineage>
</organism>
<evidence type="ECO:0000256" key="12">
    <source>
        <dbReference type="SAM" id="SignalP"/>
    </source>
</evidence>
<evidence type="ECO:0000256" key="9">
    <source>
        <dbReference type="PROSITE-ProRule" id="PRU01356"/>
    </source>
</evidence>
<dbReference type="AlphaFoldDB" id="A0A438NJ10"/>
<keyword evidence="11" id="KW-0472">Membrane</keyword>
<reference evidence="14 15" key="1">
    <citation type="submission" date="2017-03" db="EMBL/GenBank/DDBJ databases">
        <title>Genomes of endolithic fungi from Antarctica.</title>
        <authorList>
            <person name="Coleine C."/>
            <person name="Masonjones S."/>
            <person name="Stajich J.E."/>
        </authorList>
    </citation>
    <scope>NUCLEOTIDE SEQUENCE [LARGE SCALE GENOMIC DNA]</scope>
    <source>
        <strain evidence="14 15">CCFEE 6314</strain>
    </source>
</reference>
<keyword evidence="4" id="KW-0964">Secreted</keyword>
<feature type="region of interest" description="Disordered" evidence="10">
    <location>
        <begin position="415"/>
        <end position="476"/>
    </location>
</feature>